<dbReference type="SUPFAM" id="SSF50692">
    <property type="entry name" value="ADC-like"/>
    <property type="match status" value="1"/>
</dbReference>
<keyword evidence="3" id="KW-1185">Reference proteome</keyword>
<sequence length="1045" mass="115480">MSEMHHDHELEMKMALRPKVEHDTKYWETLEQLNNDPEFAKKAQTEFMSSPLREGDGEDGFARREFLKLMGASLAMATAGCIRRPVQKIVPYNKMPEEVTLGIPNYYTSAYFDGNDGLAVLVKTREGRPVKIEANPGHPFSVSGLNIRSQASLLNMYDPERAQAPKRNLFNEKKSNSQLVDVKWEELDKKVVEQLGKGDVVILSGAISSPATRAVVSDFAQGFKAKHVVWDALSNDDVAAGQKASYGEEVVPAYRFDKAKMIVSVDADFLGTWISPTAFTNQFVQGRKDIKNMNRLVSFDSNYSLTGANADIRVKIKPSQQLDVVMGLLHEIIVKKGASSHAGNAGVKAALAPFADVAKKLNIEPELFAKVAADLWSNKGESLVVAGGLATLTEKSKELQIAVNMLNSVLENDGKTIDSKGGNSALKGSYEDMAQLIKDMNDGKVKTLIIHRVNPGYVLPKELGFADAVKKVKMVLYTGDRIDETGVHADYLIPDNHFLESWNDMELANGVYTICQPAIRPMYDTRSFQLSLMNWAFMAKTGPQRLRDYETFYDYLRVFWKTDIHPKHGKGQAFEDFWQEVLQKGFVGEISKGSSARSFKVDAFTAIKPAKSSEGFELVLYSTSQMGDGSLANVPWLHELPDPVTKVTWDNYVSVSLATAEKLHLKQGSVVELQVGDKKMELPVYVQPGLHDEVLAVAVGYGRTKVGKVGNGIGQNAFALMSISKDGKVVASGATATITKLSKSHPLATTSGHFSMEGRQIVAEATLKDYNKKASAGIKQHETWSIWSGHQYSGHKWGMAVDLHSCTGCSSCVVACQSENNIPVVGKKYVLEGRIMHWLRIDRYYTGDAADAQAVFQPVMCQHCDNAPCETVCPVLATVHSDEGLNDMVYNRCVGTRYCANNCPYKVRRFNWFNYAKLIEKPMHMALNPSVGVRVRGVMEKCTFCVHKIQDAKTAARNEKRQLKDGDVKTACQTACPAGGIVFGDLNDPDSAVAKIFKKEERGYALLEEWHAKPSVRYLSKIRNNDKETVGGHEGHGTAKQGEHS</sequence>
<dbReference type="Gene3D" id="3.30.70.20">
    <property type="match status" value="2"/>
</dbReference>
<dbReference type="Gene3D" id="3.30.200.210">
    <property type="match status" value="1"/>
</dbReference>
<name>A0ABT6DLP1_9BACT</name>
<evidence type="ECO:0000259" key="1">
    <source>
        <dbReference type="PROSITE" id="PS51379"/>
    </source>
</evidence>
<dbReference type="InterPro" id="IPR030948">
    <property type="entry name" value="TAT_var_transloc_signal_dom"/>
</dbReference>
<gene>
    <name evidence="2" type="ORF">NWE73_13680</name>
</gene>
<dbReference type="Gene3D" id="3.40.50.740">
    <property type="match status" value="1"/>
</dbReference>
<dbReference type="SUPFAM" id="SSF54862">
    <property type="entry name" value="4Fe-4S ferredoxins"/>
    <property type="match status" value="1"/>
</dbReference>
<evidence type="ECO:0000313" key="2">
    <source>
        <dbReference type="EMBL" id="MDG0817427.1"/>
    </source>
</evidence>
<organism evidence="2 3">
    <name type="scientific">Bdellovibrio svalbardensis</name>
    <dbReference type="NCBI Taxonomy" id="2972972"/>
    <lineage>
        <taxon>Bacteria</taxon>
        <taxon>Pseudomonadati</taxon>
        <taxon>Bdellovibrionota</taxon>
        <taxon>Bdellovibrionia</taxon>
        <taxon>Bdellovibrionales</taxon>
        <taxon>Pseudobdellovibrionaceae</taxon>
        <taxon>Bdellovibrio</taxon>
    </lineage>
</organism>
<dbReference type="Pfam" id="PF13247">
    <property type="entry name" value="Fer4_11"/>
    <property type="match status" value="1"/>
</dbReference>
<dbReference type="NCBIfam" id="TIGR04519">
    <property type="entry name" value="MoCo_extend_TAT"/>
    <property type="match status" value="1"/>
</dbReference>
<proteinExistence type="predicted"/>
<dbReference type="CDD" id="cd02784">
    <property type="entry name" value="MopB_CT_PHLH"/>
    <property type="match status" value="1"/>
</dbReference>
<dbReference type="CDD" id="cd02764">
    <property type="entry name" value="MopB_PHLH"/>
    <property type="match status" value="1"/>
</dbReference>
<accession>A0ABT6DLP1</accession>
<dbReference type="EMBL" id="JANRMI010000004">
    <property type="protein sequence ID" value="MDG0817427.1"/>
    <property type="molecule type" value="Genomic_DNA"/>
</dbReference>
<comment type="caution">
    <text evidence="2">The sequence shown here is derived from an EMBL/GenBank/DDBJ whole genome shotgun (WGS) entry which is preliminary data.</text>
</comment>
<protein>
    <submittedName>
        <fullName evidence="2">TAT-variant-translocated molybdopterin oxidoreductase</fullName>
    </submittedName>
</protein>
<reference evidence="2" key="1">
    <citation type="submission" date="2022-08" db="EMBL/GenBank/DDBJ databases">
        <title>Novel Bdellovibrio Species Isolated from Svalbard: Designation Bdellovibrio svalbardensis.</title>
        <authorList>
            <person name="Mitchell R.J."/>
            <person name="Choi S.Y."/>
        </authorList>
    </citation>
    <scope>NUCLEOTIDE SEQUENCE</scope>
    <source>
        <strain evidence="2">PAP01</strain>
    </source>
</reference>
<dbReference type="Gene3D" id="2.40.40.20">
    <property type="match status" value="1"/>
</dbReference>
<dbReference type="RefSeq" id="WP_277578900.1">
    <property type="nucleotide sequence ID" value="NZ_JANRMI010000004.1"/>
</dbReference>
<dbReference type="InterPro" id="IPR017896">
    <property type="entry name" value="4Fe4S_Fe-S-bd"/>
</dbReference>
<evidence type="ECO:0000313" key="3">
    <source>
        <dbReference type="Proteomes" id="UP001152321"/>
    </source>
</evidence>
<feature type="domain" description="4Fe-4S ferredoxin-type" evidence="1">
    <location>
        <begin position="797"/>
        <end position="827"/>
    </location>
</feature>
<dbReference type="Gene3D" id="3.40.228.10">
    <property type="entry name" value="Dimethylsulfoxide Reductase, domain 2"/>
    <property type="match status" value="1"/>
</dbReference>
<dbReference type="PANTHER" id="PTHR42783">
    <property type="entry name" value="GLUTAMATE SYNTHASE [NADPH] SMALL CHAIN"/>
    <property type="match status" value="1"/>
</dbReference>
<dbReference type="Proteomes" id="UP001152321">
    <property type="component" value="Unassembled WGS sequence"/>
</dbReference>
<dbReference type="SUPFAM" id="SSF53706">
    <property type="entry name" value="Formate dehydrogenase/DMSO reductase, domains 1-3"/>
    <property type="match status" value="1"/>
</dbReference>
<dbReference type="PANTHER" id="PTHR42783:SF3">
    <property type="entry name" value="GLUTAMATE SYNTHASE [NADPH] SMALL CHAIN-RELATED"/>
    <property type="match status" value="1"/>
</dbReference>
<dbReference type="InterPro" id="IPR009010">
    <property type="entry name" value="Asp_de-COase-like_dom_sf"/>
</dbReference>
<dbReference type="CDD" id="cd10551">
    <property type="entry name" value="PsrB"/>
    <property type="match status" value="1"/>
</dbReference>
<dbReference type="PROSITE" id="PS51379">
    <property type="entry name" value="4FE4S_FER_2"/>
    <property type="match status" value="1"/>
</dbReference>